<sequence length="172" mass="19250">MIMSHRKVHSQGSIPFSWEDEPGICKTPQGVNKFKSPSSSSSSLMFQAPSAAQSLKIPLPPCPLALPPRRTASGKGFRWQEDPFLVAYKEITKSEKISGKSSAENNKKKVGGFSWSVRKSKSIFSCTSSSSEDVRHGNFLKLSQLPRLPRYTSRSFKFGDELKPDFNYETWV</sequence>
<dbReference type="EMBL" id="JAWXYG010000010">
    <property type="protein sequence ID" value="KAK4260215.1"/>
    <property type="molecule type" value="Genomic_DNA"/>
</dbReference>
<evidence type="ECO:0000313" key="1">
    <source>
        <dbReference type="EMBL" id="KAK4260215.1"/>
    </source>
</evidence>
<dbReference type="PANTHER" id="PTHR33696:SF20">
    <property type="entry name" value="DUF688 FAMILY PROTEIN"/>
    <property type="match status" value="1"/>
</dbReference>
<comment type="caution">
    <text evidence="1">The sequence shown here is derived from an EMBL/GenBank/DDBJ whole genome shotgun (WGS) entry which is preliminary data.</text>
</comment>
<dbReference type="Proteomes" id="UP001293593">
    <property type="component" value="Unassembled WGS sequence"/>
</dbReference>
<gene>
    <name evidence="1" type="ORF">QN277_003360</name>
</gene>
<keyword evidence="2" id="KW-1185">Reference proteome</keyword>
<protein>
    <submittedName>
        <fullName evidence="1">Uncharacterized protein</fullName>
    </submittedName>
</protein>
<name>A0AAE1MCD2_9FABA</name>
<evidence type="ECO:0000313" key="2">
    <source>
        <dbReference type="Proteomes" id="UP001293593"/>
    </source>
</evidence>
<accession>A0AAE1MCD2</accession>
<dbReference type="AlphaFoldDB" id="A0AAE1MCD2"/>
<reference evidence="1" key="1">
    <citation type="submission" date="2023-10" db="EMBL/GenBank/DDBJ databases">
        <title>Chromosome-level genome of the transformable northern wattle, Acacia crassicarpa.</title>
        <authorList>
            <person name="Massaro I."/>
            <person name="Sinha N.R."/>
            <person name="Poethig S."/>
            <person name="Leichty A.R."/>
        </authorList>
    </citation>
    <scope>NUCLEOTIDE SEQUENCE</scope>
    <source>
        <strain evidence="1">Acra3RX</strain>
        <tissue evidence="1">Leaf</tissue>
    </source>
</reference>
<organism evidence="1 2">
    <name type="scientific">Acacia crassicarpa</name>
    <name type="common">northern wattle</name>
    <dbReference type="NCBI Taxonomy" id="499986"/>
    <lineage>
        <taxon>Eukaryota</taxon>
        <taxon>Viridiplantae</taxon>
        <taxon>Streptophyta</taxon>
        <taxon>Embryophyta</taxon>
        <taxon>Tracheophyta</taxon>
        <taxon>Spermatophyta</taxon>
        <taxon>Magnoliopsida</taxon>
        <taxon>eudicotyledons</taxon>
        <taxon>Gunneridae</taxon>
        <taxon>Pentapetalae</taxon>
        <taxon>rosids</taxon>
        <taxon>fabids</taxon>
        <taxon>Fabales</taxon>
        <taxon>Fabaceae</taxon>
        <taxon>Caesalpinioideae</taxon>
        <taxon>mimosoid clade</taxon>
        <taxon>Acacieae</taxon>
        <taxon>Acacia</taxon>
    </lineage>
</organism>
<dbReference type="PANTHER" id="PTHR33696">
    <property type="entry name" value="T22J18.15-RELATED"/>
    <property type="match status" value="1"/>
</dbReference>
<proteinExistence type="predicted"/>